<dbReference type="EC" id="3.2.1.-" evidence="6"/>
<dbReference type="GO" id="GO:0005829">
    <property type="term" value="C:cytosol"/>
    <property type="evidence" value="ECO:0007669"/>
    <property type="project" value="TreeGrafter"/>
</dbReference>
<keyword evidence="3 6" id="KW-0326">Glycosidase</keyword>
<sequence length="460" mass="52524">MTYRFADDFWWGSASSAPQTEGASSRDGKSDNIFDYWHAIEPTRFHQGIGPAQASTFYDRFESDIALLKQLNHNSFRTSISWSRLIPDGTGEVNQQAVAFYHAVFDRLLAEGITPFINLYHFDMPLCMQELGGWESRDVVAAYVRYASLCFELFGSRIKHWFTFNEPIVPVECGYLGHFHYPCVVDFRRAVTVAYHTALAHAGAVKAFRDARASGEIGIILNLSPTYPRSDSAADRQAARWADLLLNKSFLDPALKGGYDPELVALLRQHDLLPAVEAGDKALLSAGRVDWLGINYYQPRRVKAKDQACSGAPRTPEDLFDFYEMPGRKMNPHRGWEIYEKGIYDILTELRLGYGNPRCYISENGMGVEGEDRFIGPEGRVEDDYRIDFIRGHLEWLHRGLQEGSACCGYHLWTFIDNWSWLNAYKNRYGLIRLDLDSQTRTIKKSGYWFAEVARNHGFN</sequence>
<evidence type="ECO:0000256" key="5">
    <source>
        <dbReference type="RuleBase" id="RU003690"/>
    </source>
</evidence>
<dbReference type="RefSeq" id="WP_319917249.1">
    <property type="nucleotide sequence ID" value="NZ_JAWZXF010000011.1"/>
</dbReference>
<evidence type="ECO:0000256" key="1">
    <source>
        <dbReference type="ARBA" id="ARBA00010838"/>
    </source>
</evidence>
<dbReference type="Pfam" id="PF00232">
    <property type="entry name" value="Glyco_hydro_1"/>
    <property type="match status" value="1"/>
</dbReference>
<evidence type="ECO:0000313" key="6">
    <source>
        <dbReference type="EMBL" id="MDX7922598.1"/>
    </source>
</evidence>
<evidence type="ECO:0000256" key="3">
    <source>
        <dbReference type="ARBA" id="ARBA00023295"/>
    </source>
</evidence>
<dbReference type="FunFam" id="3.20.20.80:FF:000004">
    <property type="entry name" value="Beta-glucosidase 6-phospho-beta-glucosidase"/>
    <property type="match status" value="1"/>
</dbReference>
<dbReference type="PRINTS" id="PR00131">
    <property type="entry name" value="GLHYDRLASE1"/>
</dbReference>
<proteinExistence type="inferred from homology"/>
<dbReference type="GO" id="GO:0016052">
    <property type="term" value="P:carbohydrate catabolic process"/>
    <property type="evidence" value="ECO:0007669"/>
    <property type="project" value="TreeGrafter"/>
</dbReference>
<dbReference type="Proteomes" id="UP001285835">
    <property type="component" value="Unassembled WGS sequence"/>
</dbReference>
<dbReference type="Gene3D" id="3.20.20.80">
    <property type="entry name" value="Glycosidases"/>
    <property type="match status" value="1"/>
</dbReference>
<dbReference type="InterPro" id="IPR018120">
    <property type="entry name" value="Glyco_hydro_1_AS"/>
</dbReference>
<protein>
    <submittedName>
        <fullName evidence="6">Glycoside hydrolase family 1 protein</fullName>
        <ecNumber evidence="6">3.2.1.-</ecNumber>
    </submittedName>
</protein>
<dbReference type="InterPro" id="IPR001360">
    <property type="entry name" value="Glyco_hydro_1"/>
</dbReference>
<dbReference type="AlphaFoldDB" id="A0AAP6L3N4"/>
<dbReference type="PANTHER" id="PTHR10353:SF139">
    <property type="entry name" value="6-PHOSPHO-BETA-GLUCOSIDASE GMUD"/>
    <property type="match status" value="1"/>
</dbReference>
<name>A0AAP6L3N4_AERME</name>
<comment type="similarity">
    <text evidence="1 5">Belongs to the glycosyl hydrolase 1 family.</text>
</comment>
<evidence type="ECO:0000313" key="7">
    <source>
        <dbReference type="Proteomes" id="UP001285835"/>
    </source>
</evidence>
<dbReference type="InterPro" id="IPR017853">
    <property type="entry name" value="GH"/>
</dbReference>
<dbReference type="PANTHER" id="PTHR10353">
    <property type="entry name" value="GLYCOSYL HYDROLASE"/>
    <property type="match status" value="1"/>
</dbReference>
<comment type="caution">
    <text evidence="6">The sequence shown here is derived from an EMBL/GenBank/DDBJ whole genome shotgun (WGS) entry which is preliminary data.</text>
</comment>
<dbReference type="GO" id="GO:0008422">
    <property type="term" value="F:beta-glucosidase activity"/>
    <property type="evidence" value="ECO:0007669"/>
    <property type="project" value="TreeGrafter"/>
</dbReference>
<dbReference type="PROSITE" id="PS00572">
    <property type="entry name" value="GLYCOSYL_HYDROL_F1_1"/>
    <property type="match status" value="1"/>
</dbReference>
<accession>A0AAP6L3N4</accession>
<gene>
    <name evidence="6" type="ORF">SJS82_11720</name>
</gene>
<dbReference type="EMBL" id="JAWZXF010000011">
    <property type="protein sequence ID" value="MDX7922598.1"/>
    <property type="molecule type" value="Genomic_DNA"/>
</dbReference>
<evidence type="ECO:0000256" key="4">
    <source>
        <dbReference type="PROSITE-ProRule" id="PRU10055"/>
    </source>
</evidence>
<dbReference type="SUPFAM" id="SSF51445">
    <property type="entry name" value="(Trans)glycosidases"/>
    <property type="match status" value="1"/>
</dbReference>
<feature type="active site" description="Nucleophile" evidence="4">
    <location>
        <position position="363"/>
    </location>
</feature>
<organism evidence="6 7">
    <name type="scientific">Aeromonas media</name>
    <dbReference type="NCBI Taxonomy" id="651"/>
    <lineage>
        <taxon>Bacteria</taxon>
        <taxon>Pseudomonadati</taxon>
        <taxon>Pseudomonadota</taxon>
        <taxon>Gammaproteobacteria</taxon>
        <taxon>Aeromonadales</taxon>
        <taxon>Aeromonadaceae</taxon>
        <taxon>Aeromonas</taxon>
    </lineage>
</organism>
<keyword evidence="2 6" id="KW-0378">Hydrolase</keyword>
<evidence type="ECO:0000256" key="2">
    <source>
        <dbReference type="ARBA" id="ARBA00022801"/>
    </source>
</evidence>
<reference evidence="6" key="1">
    <citation type="submission" date="2023-11" db="EMBL/GenBank/DDBJ databases">
        <title>WGS of Aeromonas in Northern Israel.</title>
        <authorList>
            <person name="Hershko Y."/>
        </authorList>
    </citation>
    <scope>NUCLEOTIDE SEQUENCE</scope>
    <source>
        <strain evidence="6">02297</strain>
    </source>
</reference>